<keyword evidence="1" id="KW-1133">Transmembrane helix</keyword>
<gene>
    <name evidence="2" type="ORF">B9Q03_04955</name>
</gene>
<reference evidence="2 3" key="1">
    <citation type="submission" date="2017-04" db="EMBL/GenBank/DDBJ databases">
        <title>Novel microbial lineages endemic to geothermal iron-oxide mats fill important gaps in the evolutionary history of Archaea.</title>
        <authorList>
            <person name="Jay Z.J."/>
            <person name="Beam J.P."/>
            <person name="Dlakic M."/>
            <person name="Rusch D.B."/>
            <person name="Kozubal M.A."/>
            <person name="Inskeep W.P."/>
        </authorList>
    </citation>
    <scope>NUCLEOTIDE SEQUENCE [LARGE SCALE GENOMIC DNA]</scope>
    <source>
        <strain evidence="2">OSP_D</strain>
    </source>
</reference>
<dbReference type="Proteomes" id="UP000240322">
    <property type="component" value="Unassembled WGS sequence"/>
</dbReference>
<accession>A0A2R6AXP0</accession>
<sequence length="61" mass="6871">MAPTTRLAGGCARLLQESQCFWRTRRGSPSLAELKVVVVLLHIFGFSLHMLGKTSRLFRLL</sequence>
<feature type="transmembrane region" description="Helical" evidence="1">
    <location>
        <begin position="34"/>
        <end position="52"/>
    </location>
</feature>
<proteinExistence type="predicted"/>
<evidence type="ECO:0000256" key="1">
    <source>
        <dbReference type="SAM" id="Phobius"/>
    </source>
</evidence>
<organism evidence="2 3">
    <name type="scientific">Candidatus Marsarchaeota G2 archaeon OSP_D</name>
    <dbReference type="NCBI Taxonomy" id="1978157"/>
    <lineage>
        <taxon>Archaea</taxon>
        <taxon>Candidatus Marsarchaeota</taxon>
        <taxon>Candidatus Marsarchaeota group 2</taxon>
    </lineage>
</organism>
<keyword evidence="1" id="KW-0472">Membrane</keyword>
<evidence type="ECO:0000313" key="3">
    <source>
        <dbReference type="Proteomes" id="UP000240322"/>
    </source>
</evidence>
<keyword evidence="1" id="KW-0812">Transmembrane</keyword>
<protein>
    <submittedName>
        <fullName evidence="2">Uncharacterized protein</fullName>
    </submittedName>
</protein>
<name>A0A2R6AXP0_9ARCH</name>
<comment type="caution">
    <text evidence="2">The sequence shown here is derived from an EMBL/GenBank/DDBJ whole genome shotgun (WGS) entry which is preliminary data.</text>
</comment>
<dbReference type="EMBL" id="NEXE01000033">
    <property type="protein sequence ID" value="PSN91165.1"/>
    <property type="molecule type" value="Genomic_DNA"/>
</dbReference>
<evidence type="ECO:0000313" key="2">
    <source>
        <dbReference type="EMBL" id="PSN91165.1"/>
    </source>
</evidence>
<dbReference type="AlphaFoldDB" id="A0A2R6AXP0"/>